<dbReference type="PANTHER" id="PTHR22789:SF0">
    <property type="entry name" value="3-OXO-TETRONATE 4-PHOSPHATE DECARBOXYLASE-RELATED"/>
    <property type="match status" value="1"/>
</dbReference>
<dbReference type="GO" id="GO:0019323">
    <property type="term" value="P:pentose catabolic process"/>
    <property type="evidence" value="ECO:0007669"/>
    <property type="project" value="TreeGrafter"/>
</dbReference>
<keyword evidence="2" id="KW-0456">Lyase</keyword>
<evidence type="ECO:0000313" key="4">
    <source>
        <dbReference type="EMBL" id="EMB30551.1"/>
    </source>
</evidence>
<dbReference type="Proteomes" id="UP000011705">
    <property type="component" value="Chromosome"/>
</dbReference>
<feature type="domain" description="Class II aldolase/adducin N-terminal" evidence="3">
    <location>
        <begin position="8"/>
        <end position="185"/>
    </location>
</feature>
<name>A0A0E2E381_TREDN</name>
<proteinExistence type="predicted"/>
<dbReference type="InterPro" id="IPR036409">
    <property type="entry name" value="Aldolase_II/adducin_N_sf"/>
</dbReference>
<dbReference type="PANTHER" id="PTHR22789">
    <property type="entry name" value="FUCULOSE PHOSPHATE ALDOLASE"/>
    <property type="match status" value="1"/>
</dbReference>
<reference evidence="4" key="1">
    <citation type="submission" date="2012-01" db="EMBL/GenBank/DDBJ databases">
        <title>The Genome Sequence of Treponema denticola H-22.</title>
        <authorList>
            <consortium name="The Broad Institute Genome Sequencing Platform"/>
            <person name="Earl A."/>
            <person name="Ward D."/>
            <person name="Feldgarden M."/>
            <person name="Gevers D."/>
            <person name="Blanton J.M."/>
            <person name="Fenno C.J."/>
            <person name="Baranova O.V."/>
            <person name="Mathney J."/>
            <person name="Dewhirst F.E."/>
            <person name="Izard J."/>
            <person name="Young S.K."/>
            <person name="Zeng Q."/>
            <person name="Gargeya S."/>
            <person name="Fitzgerald M."/>
            <person name="Haas B."/>
            <person name="Abouelleil A."/>
            <person name="Alvarado L."/>
            <person name="Arachchi H.M."/>
            <person name="Berlin A."/>
            <person name="Chapman S.B."/>
            <person name="Gearin G."/>
            <person name="Goldberg J."/>
            <person name="Griggs A."/>
            <person name="Gujja S."/>
            <person name="Hansen M."/>
            <person name="Heiman D."/>
            <person name="Howarth C."/>
            <person name="Larimer J."/>
            <person name="Lui A."/>
            <person name="MacDonald P.J.P."/>
            <person name="McCowen C."/>
            <person name="Montmayeur A."/>
            <person name="Murphy C."/>
            <person name="Neiman D."/>
            <person name="Pearson M."/>
            <person name="Priest M."/>
            <person name="Roberts A."/>
            <person name="Saif S."/>
            <person name="Shea T."/>
            <person name="Sisk P."/>
            <person name="Stolte C."/>
            <person name="Sykes S."/>
            <person name="Wortman J."/>
            <person name="Nusbaum C."/>
            <person name="Birren B."/>
        </authorList>
    </citation>
    <scope>NUCLEOTIDE SEQUENCE [LARGE SCALE GENOMIC DNA]</scope>
    <source>
        <strain evidence="4">H-22</strain>
    </source>
</reference>
<dbReference type="PATRIC" id="fig|999432.5.peg.2323"/>
<evidence type="ECO:0000256" key="1">
    <source>
        <dbReference type="ARBA" id="ARBA00022723"/>
    </source>
</evidence>
<sequence length="395" mass="43911">MTLDEAKSIIIETGKRLLTSGLTVRTWGNVSARIDADTFAITPSGYGYENLKPEHIVVLKINRPESSGPVKPSSERFVHASLYKADENIKFIIHTHQKFASAVSGCFSSIPVENEELHSVLGEAVPVARYAPAGTKRIARHIVKCLTKPAGAIIMAQHGAVCFGADAAEAFAQAEALEDLCRNLIFAEVPALALAYRRYERKALQPLINFYASCREGDSCTVYDKNTDITICKMDIKSGNITEGLFDFQADLHRHIYDTYPDINFIEQSSLPAALFVSKKMNIDNCIPAFLDDFAQIAGENVFLFPFFENRAEEMSTEIVDALKNRSCVLVNESGALCCVSDKNDIGALKEILEKNLLALVLSWKFKNYFPISRRSAQRMRRGYIGGYSKMNLQI</sequence>
<dbReference type="InterPro" id="IPR001303">
    <property type="entry name" value="Aldolase_II/adducin_N"/>
</dbReference>
<dbReference type="GO" id="GO:0005829">
    <property type="term" value="C:cytosol"/>
    <property type="evidence" value="ECO:0007669"/>
    <property type="project" value="TreeGrafter"/>
</dbReference>
<dbReference type="HOGENOM" id="CLU_751596_0_0_12"/>
<evidence type="ECO:0000256" key="2">
    <source>
        <dbReference type="ARBA" id="ARBA00023239"/>
    </source>
</evidence>
<dbReference type="Gene3D" id="3.40.225.10">
    <property type="entry name" value="Class II aldolase/adducin N-terminal domain"/>
    <property type="match status" value="2"/>
</dbReference>
<protein>
    <submittedName>
        <fullName evidence="4">L-ribulose-5-phosphate 4-epimerase</fullName>
    </submittedName>
</protein>
<evidence type="ECO:0000259" key="3">
    <source>
        <dbReference type="SMART" id="SM01007"/>
    </source>
</evidence>
<comment type="caution">
    <text evidence="4">The sequence shown here is derived from an EMBL/GenBank/DDBJ whole genome shotgun (WGS) entry which is preliminary data.</text>
</comment>
<dbReference type="EMBL" id="AGDV01000021">
    <property type="protein sequence ID" value="EMB30551.1"/>
    <property type="molecule type" value="Genomic_DNA"/>
</dbReference>
<dbReference type="GO" id="GO:0016832">
    <property type="term" value="F:aldehyde-lyase activity"/>
    <property type="evidence" value="ECO:0007669"/>
    <property type="project" value="TreeGrafter"/>
</dbReference>
<accession>A0A0E2E381</accession>
<organism evidence="4">
    <name type="scientific">Treponema denticola H-22</name>
    <dbReference type="NCBI Taxonomy" id="999432"/>
    <lineage>
        <taxon>Bacteria</taxon>
        <taxon>Pseudomonadati</taxon>
        <taxon>Spirochaetota</taxon>
        <taxon>Spirochaetia</taxon>
        <taxon>Spirochaetales</taxon>
        <taxon>Treponemataceae</taxon>
        <taxon>Treponema</taxon>
    </lineage>
</organism>
<dbReference type="InterPro" id="IPR050197">
    <property type="entry name" value="Aldolase_class_II_sugar_metab"/>
</dbReference>
<dbReference type="SMART" id="SM01007">
    <property type="entry name" value="Aldolase_II"/>
    <property type="match status" value="1"/>
</dbReference>
<dbReference type="Pfam" id="PF00596">
    <property type="entry name" value="Aldolase_II"/>
    <property type="match status" value="2"/>
</dbReference>
<dbReference type="RefSeq" id="WP_002685655.1">
    <property type="nucleotide sequence ID" value="NZ_CM001795.1"/>
</dbReference>
<dbReference type="AlphaFoldDB" id="A0A0E2E381"/>
<gene>
    <name evidence="4" type="ORF">HMPREF9726_02236</name>
</gene>
<dbReference type="SUPFAM" id="SSF53639">
    <property type="entry name" value="AraD/HMP-PK domain-like"/>
    <property type="match status" value="2"/>
</dbReference>
<keyword evidence="1" id="KW-0479">Metal-binding</keyword>
<dbReference type="GO" id="GO:0046872">
    <property type="term" value="F:metal ion binding"/>
    <property type="evidence" value="ECO:0007669"/>
    <property type="project" value="UniProtKB-KW"/>
</dbReference>